<organism evidence="2 3">
    <name type="scientific">Thermofilum pendens (strain DSM 2475 / Hrk 5)</name>
    <dbReference type="NCBI Taxonomy" id="368408"/>
    <lineage>
        <taxon>Archaea</taxon>
        <taxon>Thermoproteota</taxon>
        <taxon>Thermoprotei</taxon>
        <taxon>Thermofilales</taxon>
        <taxon>Thermofilaceae</taxon>
        <taxon>Thermofilum</taxon>
    </lineage>
</organism>
<dbReference type="eggNOG" id="arCOG04149">
    <property type="taxonomic scope" value="Archaea"/>
</dbReference>
<dbReference type="GO" id="GO:0005737">
    <property type="term" value="C:cytoplasm"/>
    <property type="evidence" value="ECO:0007669"/>
    <property type="project" value="TreeGrafter"/>
</dbReference>
<dbReference type="PANTHER" id="PTHR12746:SF2">
    <property type="entry name" value="60S RIBOSOMAL EXPORT PROTEIN NMD3"/>
    <property type="match status" value="1"/>
</dbReference>
<reference evidence="3" key="1">
    <citation type="journal article" date="2008" name="J. Bacteriol.">
        <title>Genome sequence of Thermofilum pendens reveals an exceptional loss of biosynthetic pathways without genome reduction.</title>
        <authorList>
            <person name="Anderson I."/>
            <person name="Rodriguez J."/>
            <person name="Susanti D."/>
            <person name="Porat I."/>
            <person name="Reich C."/>
            <person name="Ulrich L.E."/>
            <person name="Elkins J.G."/>
            <person name="Mavromatis K."/>
            <person name="Lykidis A."/>
            <person name="Kim E."/>
            <person name="Thompson L.S."/>
            <person name="Nolan M."/>
            <person name="Land M."/>
            <person name="Copeland A."/>
            <person name="Lapidus A."/>
            <person name="Lucas S."/>
            <person name="Detter C."/>
            <person name="Zhulin I.B."/>
            <person name="Olsen G.J."/>
            <person name="Whitman W."/>
            <person name="Mukhopadhyay B."/>
            <person name="Bristow J."/>
            <person name="Kyrpides N."/>
        </authorList>
    </citation>
    <scope>NUCLEOTIDE SEQUENCE [LARGE SCALE GENOMIC DNA]</scope>
    <source>
        <strain evidence="3">DSM 2475 / Hrk 5</strain>
    </source>
</reference>
<dbReference type="STRING" id="368408.Tpen_0454"/>
<proteinExistence type="predicted"/>
<protein>
    <submittedName>
        <fullName evidence="2">NMD3</fullName>
    </submittedName>
</protein>
<dbReference type="InterPro" id="IPR039768">
    <property type="entry name" value="Nmd3"/>
</dbReference>
<keyword evidence="3" id="KW-1185">Reference proteome</keyword>
<gene>
    <name evidence="2" type="ordered locus">Tpen_0454</name>
</gene>
<dbReference type="EMBL" id="CP000505">
    <property type="protein sequence ID" value="ABL77863.1"/>
    <property type="molecule type" value="Genomic_DNA"/>
</dbReference>
<dbReference type="EnsemblBacteria" id="ABL77863">
    <property type="protein sequence ID" value="ABL77863"/>
    <property type="gene ID" value="Tpen_0454"/>
</dbReference>
<dbReference type="Pfam" id="PF04981">
    <property type="entry name" value="NMD3"/>
    <property type="match status" value="1"/>
</dbReference>
<dbReference type="Proteomes" id="UP000000641">
    <property type="component" value="Chromosome"/>
</dbReference>
<dbReference type="GO" id="GO:0043023">
    <property type="term" value="F:ribosomal large subunit binding"/>
    <property type="evidence" value="ECO:0007669"/>
    <property type="project" value="InterPro"/>
</dbReference>
<evidence type="ECO:0000259" key="1">
    <source>
        <dbReference type="Pfam" id="PF04981"/>
    </source>
</evidence>
<evidence type="ECO:0000313" key="3">
    <source>
        <dbReference type="Proteomes" id="UP000000641"/>
    </source>
</evidence>
<accession>A1RXD3</accession>
<dbReference type="AlphaFoldDB" id="A1RXD3"/>
<evidence type="ECO:0000313" key="2">
    <source>
        <dbReference type="EMBL" id="ABL77863.1"/>
    </source>
</evidence>
<dbReference type="OrthoDB" id="15051at2157"/>
<dbReference type="PANTHER" id="PTHR12746">
    <property type="entry name" value="NONSENSE-MEDIATED MRNA DECAY PROTEIN 3"/>
    <property type="match status" value="1"/>
</dbReference>
<name>A1RXD3_THEPD</name>
<dbReference type="KEGG" id="tpe:Tpen_0454"/>
<feature type="domain" description="Nmd3 N-terminal" evidence="1">
    <location>
        <begin position="5"/>
        <end position="231"/>
    </location>
</feature>
<sequence>MKILCPVCGKPTDRLIDGLCPECYRRSRRIMEPKRDALRVKVCRKCGRLYYKDEWLSSSEELAMSVEKDLPRLVKVRGELRSARVSLYIDKGFAEVHAVGRADSGIDFFYEETLRIPLKTEYSICDWCLGKVSKKKSAIVQVRASERELSNDEKKAVYKVLDELSSSGNAEALPWDVKEEAGGLDLYFSSPRAAREVVRRLSERVYFEVLETSKKVGVDGSGHEKYQSTIRLLLPHIARGDVVLYRNEYFLVKDVDPKRVTLLNLSSYEKEVYMLNKSLLSRISVIARANELKMGVVVYTAGDKVHVMSNDYKVYEVDIPPSARKLFQEEQTVGLLVLENKVLLIPSPP</sequence>
<dbReference type="InterPro" id="IPR007064">
    <property type="entry name" value="Nmd3_N"/>
</dbReference>
<dbReference type="HOGENOM" id="CLU_065087_0_0_2"/>